<keyword evidence="2" id="KW-1133">Transmembrane helix</keyword>
<feature type="transmembrane region" description="Helical" evidence="2">
    <location>
        <begin position="253"/>
        <end position="270"/>
    </location>
</feature>
<feature type="region of interest" description="Disordered" evidence="1">
    <location>
        <begin position="1"/>
        <end position="31"/>
    </location>
</feature>
<dbReference type="RefSeq" id="WP_354643697.1">
    <property type="nucleotide sequence ID" value="NZ_CP159872.1"/>
</dbReference>
<feature type="transmembrane region" description="Helical" evidence="2">
    <location>
        <begin position="203"/>
        <end position="220"/>
    </location>
</feature>
<evidence type="ECO:0000259" key="3">
    <source>
        <dbReference type="Pfam" id="PF01757"/>
    </source>
</evidence>
<organism evidence="4">
    <name type="scientific">Kitasatospora camelliae</name>
    <dbReference type="NCBI Taxonomy" id="3156397"/>
    <lineage>
        <taxon>Bacteria</taxon>
        <taxon>Bacillati</taxon>
        <taxon>Actinomycetota</taxon>
        <taxon>Actinomycetes</taxon>
        <taxon>Kitasatosporales</taxon>
        <taxon>Streptomycetaceae</taxon>
        <taxon>Kitasatospora</taxon>
    </lineage>
</organism>
<dbReference type="InterPro" id="IPR002656">
    <property type="entry name" value="Acyl_transf_3_dom"/>
</dbReference>
<evidence type="ECO:0000313" key="4">
    <source>
        <dbReference type="EMBL" id="XCM82764.1"/>
    </source>
</evidence>
<evidence type="ECO:0000256" key="2">
    <source>
        <dbReference type="SAM" id="Phobius"/>
    </source>
</evidence>
<dbReference type="EC" id="2.3.-.-" evidence="4"/>
<feature type="transmembrane region" description="Helical" evidence="2">
    <location>
        <begin position="290"/>
        <end position="309"/>
    </location>
</feature>
<feature type="domain" description="Acyltransferase 3" evidence="3">
    <location>
        <begin position="41"/>
        <end position="368"/>
    </location>
</feature>
<keyword evidence="4" id="KW-0012">Acyltransferase</keyword>
<proteinExistence type="predicted"/>
<dbReference type="PANTHER" id="PTHR23028:SF53">
    <property type="entry name" value="ACYL_TRANSF_3 DOMAIN-CONTAINING PROTEIN"/>
    <property type="match status" value="1"/>
</dbReference>
<feature type="transmembrane region" description="Helical" evidence="2">
    <location>
        <begin position="226"/>
        <end position="246"/>
    </location>
</feature>
<dbReference type="InterPro" id="IPR050879">
    <property type="entry name" value="Acyltransferase_3"/>
</dbReference>
<feature type="transmembrane region" description="Helical" evidence="2">
    <location>
        <begin position="39"/>
        <end position="60"/>
    </location>
</feature>
<name>A0AAU8K3C8_9ACTN</name>
<keyword evidence="2" id="KW-0812">Transmembrane</keyword>
<protein>
    <submittedName>
        <fullName evidence="4">Acyltransferase</fullName>
        <ecNumber evidence="4">2.3.-.-</ecNumber>
    </submittedName>
</protein>
<feature type="transmembrane region" description="Helical" evidence="2">
    <location>
        <begin position="314"/>
        <end position="330"/>
    </location>
</feature>
<dbReference type="PANTHER" id="PTHR23028">
    <property type="entry name" value="ACETYLTRANSFERASE"/>
    <property type="match status" value="1"/>
</dbReference>
<dbReference type="GO" id="GO:0009103">
    <property type="term" value="P:lipopolysaccharide biosynthetic process"/>
    <property type="evidence" value="ECO:0007669"/>
    <property type="project" value="TreeGrafter"/>
</dbReference>
<sequence>MSFAVVQPLPDGTRPATDGPAASTAPRGRRGRAAGAPRLFALDGLRLIAALSVLAFHWTALADAPEIWSGHRPAEFMPTLSRFTSYGWLGVQLFFVISGFVICMSCWGKRPGDFLVSRVVRIVPAYWAAVLMTSAVLLLVPDLGRRLAREGLDGAVVLANLTLFQSSFGVKYVDGVYWTLWVELVFYLLFAVVVRMGLTYRRVVAFCGIWSVAALFAPMAKIPLLSLVVVPNEAPFFIAGIAIYLMHRFGPDLLLWGVVGFSWLTAMGRIDSLKSAFEASVAHTLSWNVVALAITLAFAAVIAIALGLLDRVRWKGLTVAGALTYPLYLIHQEAGFTLIHWLRTLGLRSAAALAVALVTVLLAAWLLHRLVERPGGKLLKRHLGRAVAGMREVSTRA</sequence>
<feature type="transmembrane region" description="Helical" evidence="2">
    <location>
        <begin position="119"/>
        <end position="140"/>
    </location>
</feature>
<gene>
    <name evidence="4" type="ORF">ABWK59_29550</name>
</gene>
<dbReference type="EMBL" id="CP159872">
    <property type="protein sequence ID" value="XCM82764.1"/>
    <property type="molecule type" value="Genomic_DNA"/>
</dbReference>
<reference evidence="4" key="1">
    <citation type="submission" date="2024-06" db="EMBL/GenBank/DDBJ databases">
        <title>The genome sequences of Kitasatospora sp. strain HUAS MG31.</title>
        <authorList>
            <person name="Mo P."/>
        </authorList>
    </citation>
    <scope>NUCLEOTIDE SEQUENCE</scope>
    <source>
        <strain evidence="4">HUAS MG31</strain>
    </source>
</reference>
<dbReference type="GO" id="GO:0016020">
    <property type="term" value="C:membrane"/>
    <property type="evidence" value="ECO:0007669"/>
    <property type="project" value="TreeGrafter"/>
</dbReference>
<feature type="transmembrane region" description="Helical" evidence="2">
    <location>
        <begin position="86"/>
        <end position="107"/>
    </location>
</feature>
<feature type="transmembrane region" description="Helical" evidence="2">
    <location>
        <begin position="350"/>
        <end position="371"/>
    </location>
</feature>
<dbReference type="GO" id="GO:0016747">
    <property type="term" value="F:acyltransferase activity, transferring groups other than amino-acyl groups"/>
    <property type="evidence" value="ECO:0007669"/>
    <property type="project" value="InterPro"/>
</dbReference>
<dbReference type="Pfam" id="PF01757">
    <property type="entry name" value="Acyl_transf_3"/>
    <property type="match status" value="1"/>
</dbReference>
<feature type="transmembrane region" description="Helical" evidence="2">
    <location>
        <begin position="176"/>
        <end position="196"/>
    </location>
</feature>
<evidence type="ECO:0000256" key="1">
    <source>
        <dbReference type="SAM" id="MobiDB-lite"/>
    </source>
</evidence>
<dbReference type="KEGG" id="kcm:ABWK59_29550"/>
<dbReference type="AlphaFoldDB" id="A0AAU8K3C8"/>
<accession>A0AAU8K3C8</accession>
<keyword evidence="2" id="KW-0472">Membrane</keyword>
<keyword evidence="4" id="KW-0808">Transferase</keyword>